<dbReference type="EMBL" id="JASNQZ010000005">
    <property type="protein sequence ID" value="KAL0957446.1"/>
    <property type="molecule type" value="Genomic_DNA"/>
</dbReference>
<keyword evidence="3" id="KW-1185">Reference proteome</keyword>
<evidence type="ECO:0008006" key="4">
    <source>
        <dbReference type="Google" id="ProtNLM"/>
    </source>
</evidence>
<evidence type="ECO:0000313" key="2">
    <source>
        <dbReference type="EMBL" id="KAL0957446.1"/>
    </source>
</evidence>
<name>A0ABR3JQX6_9AGAR</name>
<feature type="compositionally biased region" description="Basic and acidic residues" evidence="1">
    <location>
        <begin position="38"/>
        <end position="49"/>
    </location>
</feature>
<evidence type="ECO:0000256" key="1">
    <source>
        <dbReference type="SAM" id="MobiDB-lite"/>
    </source>
</evidence>
<evidence type="ECO:0000313" key="3">
    <source>
        <dbReference type="Proteomes" id="UP001556367"/>
    </source>
</evidence>
<protein>
    <recommendedName>
        <fullName evidence="4">PARP-type domain-containing protein</fullName>
    </recommendedName>
</protein>
<dbReference type="Proteomes" id="UP001556367">
    <property type="component" value="Unassembled WGS sequence"/>
</dbReference>
<feature type="compositionally biased region" description="Polar residues" evidence="1">
    <location>
        <begin position="50"/>
        <end position="61"/>
    </location>
</feature>
<feature type="region of interest" description="Disordered" evidence="1">
    <location>
        <begin position="26"/>
        <end position="65"/>
    </location>
</feature>
<reference evidence="3" key="1">
    <citation type="submission" date="2024-06" db="EMBL/GenBank/DDBJ databases">
        <title>Multi-omics analyses provide insights into the biosynthesis of the anticancer antibiotic pleurotin in Hohenbuehelia grisea.</title>
        <authorList>
            <person name="Weaver J.A."/>
            <person name="Alberti F."/>
        </authorList>
    </citation>
    <scope>NUCLEOTIDE SEQUENCE [LARGE SCALE GENOMIC DNA]</scope>
    <source>
        <strain evidence="3">T-177</strain>
    </source>
</reference>
<sequence length="206" mass="23222">MYWQCYDRKGVCVKCFVTDNQRQGETDFVGDTVAPGPKFRDEDSHREASGSRQNTNDTTASRGPAEILVGILQSNPKRGKSAKCATKNGGCGQEIHDDQRVLVKSRTQHYWHQQCFVKAGHRYGGHLSQNSAVYQKEVQQPEYEDFSNELAKFSDDDLDGAQWTIGDTRNGTTCAECQEVIQDDTCIRDNQGSYHLHCRPPQKTQT</sequence>
<accession>A0ABR3JQX6</accession>
<gene>
    <name evidence="2" type="ORF">HGRIS_001243</name>
</gene>
<comment type="caution">
    <text evidence="2">The sequence shown here is derived from an EMBL/GenBank/DDBJ whole genome shotgun (WGS) entry which is preliminary data.</text>
</comment>
<organism evidence="2 3">
    <name type="scientific">Hohenbuehelia grisea</name>
    <dbReference type="NCBI Taxonomy" id="104357"/>
    <lineage>
        <taxon>Eukaryota</taxon>
        <taxon>Fungi</taxon>
        <taxon>Dikarya</taxon>
        <taxon>Basidiomycota</taxon>
        <taxon>Agaricomycotina</taxon>
        <taxon>Agaricomycetes</taxon>
        <taxon>Agaricomycetidae</taxon>
        <taxon>Agaricales</taxon>
        <taxon>Pleurotineae</taxon>
        <taxon>Pleurotaceae</taxon>
        <taxon>Hohenbuehelia</taxon>
    </lineage>
</organism>
<proteinExistence type="predicted"/>